<dbReference type="Proteomes" id="UP000283644">
    <property type="component" value="Unassembled WGS sequence"/>
</dbReference>
<dbReference type="EMBL" id="QXGH01000030">
    <property type="protein sequence ID" value="RHW24644.1"/>
    <property type="molecule type" value="Genomic_DNA"/>
</dbReference>
<evidence type="ECO:0000313" key="1">
    <source>
        <dbReference type="EMBL" id="RHW24644.1"/>
    </source>
</evidence>
<name>A0A417XVV6_9ACTN</name>
<dbReference type="SUPFAM" id="SSF51905">
    <property type="entry name" value="FAD/NAD(P)-binding domain"/>
    <property type="match status" value="1"/>
</dbReference>
<dbReference type="OrthoDB" id="6716560at2"/>
<accession>A0A417XVV6</accession>
<dbReference type="RefSeq" id="WP_118927655.1">
    <property type="nucleotide sequence ID" value="NZ_QXGH01000030.1"/>
</dbReference>
<reference evidence="1 2" key="1">
    <citation type="submission" date="2018-09" db="EMBL/GenBank/DDBJ databases">
        <title>Genome sequencing of Nocardioides immobilis CCTCC AB 2017083 for comparison to Nocardioides silvaticus.</title>
        <authorList>
            <person name="Li C."/>
            <person name="Wang G."/>
        </authorList>
    </citation>
    <scope>NUCLEOTIDE SEQUENCE [LARGE SCALE GENOMIC DNA]</scope>
    <source>
        <strain evidence="1 2">CCTCC AB 2017083</strain>
    </source>
</reference>
<protein>
    <submittedName>
        <fullName evidence="1">FAD-dependent oxidoreductase</fullName>
    </submittedName>
</protein>
<sequence length="164" mass="18275">MSPTAFRGDLLVGEDWRSRDFRGLRVAVVASADEAARIVPYVARSASSVKVFQRSPALLLPARLPVPGGPLRRSLARLNLRLSVDDPWLRRQLTPHDDRPRVVVRRGFYAALQQPNCKLYTWPVYAIVEQGLRSAEGVEHRVDVIVLGADVDIASCATREEHIA</sequence>
<organism evidence="1 2">
    <name type="scientific">Nocardioides immobilis</name>
    <dbReference type="NCBI Taxonomy" id="2049295"/>
    <lineage>
        <taxon>Bacteria</taxon>
        <taxon>Bacillati</taxon>
        <taxon>Actinomycetota</taxon>
        <taxon>Actinomycetes</taxon>
        <taxon>Propionibacteriales</taxon>
        <taxon>Nocardioidaceae</taxon>
        <taxon>Nocardioides</taxon>
    </lineage>
</organism>
<dbReference type="AlphaFoldDB" id="A0A417XVV6"/>
<dbReference type="Gene3D" id="3.50.50.60">
    <property type="entry name" value="FAD/NAD(P)-binding domain"/>
    <property type="match status" value="1"/>
</dbReference>
<keyword evidence="2" id="KW-1185">Reference proteome</keyword>
<gene>
    <name evidence="1" type="ORF">D0Z08_23185</name>
</gene>
<dbReference type="InterPro" id="IPR036188">
    <property type="entry name" value="FAD/NAD-bd_sf"/>
</dbReference>
<evidence type="ECO:0000313" key="2">
    <source>
        <dbReference type="Proteomes" id="UP000283644"/>
    </source>
</evidence>
<proteinExistence type="predicted"/>
<comment type="caution">
    <text evidence="1">The sequence shown here is derived from an EMBL/GenBank/DDBJ whole genome shotgun (WGS) entry which is preliminary data.</text>
</comment>